<accession>A0A1M6DU82</accession>
<protein>
    <recommendedName>
        <fullName evidence="4">Hydroxyneurosporene synthase (CrtC)</fullName>
    </recommendedName>
</protein>
<evidence type="ECO:0000313" key="2">
    <source>
        <dbReference type="EMBL" id="SHI76762.1"/>
    </source>
</evidence>
<evidence type="ECO:0000313" key="3">
    <source>
        <dbReference type="Proteomes" id="UP000183994"/>
    </source>
</evidence>
<dbReference type="Proteomes" id="UP000183994">
    <property type="component" value="Unassembled WGS sequence"/>
</dbReference>
<evidence type="ECO:0008006" key="4">
    <source>
        <dbReference type="Google" id="ProtNLM"/>
    </source>
</evidence>
<evidence type="ECO:0000256" key="1">
    <source>
        <dbReference type="SAM" id="SignalP"/>
    </source>
</evidence>
<proteinExistence type="predicted"/>
<name>A0A1M6DU82_9BACT</name>
<dbReference type="EMBL" id="FQZU01000002">
    <property type="protein sequence ID" value="SHI76762.1"/>
    <property type="molecule type" value="Genomic_DNA"/>
</dbReference>
<dbReference type="SUPFAM" id="SSF159245">
    <property type="entry name" value="AttH-like"/>
    <property type="match status" value="1"/>
</dbReference>
<sequence length="434" mass="48401">MTKRSVFKVLSLVVATLILAASGAYAMSPKPTWPEQHTIDYNHVMRDGLGGWNILQDDYRKFNALDGFSLEWDYYSFHDDDGKFTGVVGIVVADPEGKLGGNETFSALNLMPSGVNFALYGQFPGKEPVAIYTPLGLGHEVGVNERSLYAEGEDGVFIEEIPVPGENGEPDVMIIRGNNGAYAWDFSVNQGFTDYAPLKPETWVVGNDTDALLPDEHWTVNMLWPTTEVHGSITDLSTGETTEINGHGYRENSFGRWAFVLGGWDFAFMSDPDTHVQWAFQTYHFNTENLDYVDVDFLDNGNPVVQRFHAEDGELGWVHGDWQWDAEARQYLPTDLTVVGKNDQYTVEAYVNIGSNYAPMLSDVTFIVETYCIFAQMPWITGVVKRTETGEVVATFEGQGGGEFSVMRSFCANEPSLDVKKNIFTSTFSHPMPE</sequence>
<organism evidence="2 3">
    <name type="scientific">Desulfatibacillum alkenivorans DSM 16219</name>
    <dbReference type="NCBI Taxonomy" id="1121393"/>
    <lineage>
        <taxon>Bacteria</taxon>
        <taxon>Pseudomonadati</taxon>
        <taxon>Thermodesulfobacteriota</taxon>
        <taxon>Desulfobacteria</taxon>
        <taxon>Desulfobacterales</taxon>
        <taxon>Desulfatibacillaceae</taxon>
        <taxon>Desulfatibacillum</taxon>
    </lineage>
</organism>
<dbReference type="OrthoDB" id="5421960at2"/>
<gene>
    <name evidence="2" type="ORF">SAMN02745216_00459</name>
</gene>
<dbReference type="RefSeq" id="WP_073472481.1">
    <property type="nucleotide sequence ID" value="NZ_FQZU01000002.1"/>
</dbReference>
<feature type="chain" id="PRO_5012070516" description="Hydroxyneurosporene synthase (CrtC)" evidence="1">
    <location>
        <begin position="27"/>
        <end position="434"/>
    </location>
</feature>
<keyword evidence="3" id="KW-1185">Reference proteome</keyword>
<keyword evidence="1" id="KW-0732">Signal</keyword>
<feature type="signal peptide" evidence="1">
    <location>
        <begin position="1"/>
        <end position="26"/>
    </location>
</feature>
<dbReference type="AlphaFoldDB" id="A0A1M6DU82"/>
<reference evidence="3" key="1">
    <citation type="submission" date="2016-11" db="EMBL/GenBank/DDBJ databases">
        <authorList>
            <person name="Varghese N."/>
            <person name="Submissions S."/>
        </authorList>
    </citation>
    <scope>NUCLEOTIDE SEQUENCE [LARGE SCALE GENOMIC DNA]</scope>
    <source>
        <strain evidence="3">DSM 16219</strain>
    </source>
</reference>